<dbReference type="GO" id="GO:0050567">
    <property type="term" value="F:glutaminyl-tRNA synthase (glutamine-hydrolyzing) activity"/>
    <property type="evidence" value="ECO:0007669"/>
    <property type="project" value="UniProtKB-UniRule"/>
</dbReference>
<dbReference type="NCBIfam" id="TIGR00135">
    <property type="entry name" value="gatC"/>
    <property type="match status" value="1"/>
</dbReference>
<dbReference type="SUPFAM" id="SSF141000">
    <property type="entry name" value="Glu-tRNAGln amidotransferase C subunit"/>
    <property type="match status" value="1"/>
</dbReference>
<keyword evidence="1" id="KW-0648">Protein biosynthesis</keyword>
<evidence type="ECO:0000256" key="1">
    <source>
        <dbReference type="HAMAP-Rule" id="MF_00122"/>
    </source>
</evidence>
<evidence type="ECO:0000313" key="2">
    <source>
        <dbReference type="EMBL" id="OGD94924.1"/>
    </source>
</evidence>
<dbReference type="EMBL" id="MFBJ01000071">
    <property type="protein sequence ID" value="OGD94924.1"/>
    <property type="molecule type" value="Genomic_DNA"/>
</dbReference>
<comment type="catalytic activity">
    <reaction evidence="1">
        <text>L-aspartyl-tRNA(Asn) + L-glutamine + ATP + H2O = L-asparaginyl-tRNA(Asn) + L-glutamate + ADP + phosphate + 2 H(+)</text>
        <dbReference type="Rhea" id="RHEA:14513"/>
        <dbReference type="Rhea" id="RHEA-COMP:9674"/>
        <dbReference type="Rhea" id="RHEA-COMP:9677"/>
        <dbReference type="ChEBI" id="CHEBI:15377"/>
        <dbReference type="ChEBI" id="CHEBI:15378"/>
        <dbReference type="ChEBI" id="CHEBI:29985"/>
        <dbReference type="ChEBI" id="CHEBI:30616"/>
        <dbReference type="ChEBI" id="CHEBI:43474"/>
        <dbReference type="ChEBI" id="CHEBI:58359"/>
        <dbReference type="ChEBI" id="CHEBI:78515"/>
        <dbReference type="ChEBI" id="CHEBI:78516"/>
        <dbReference type="ChEBI" id="CHEBI:456216"/>
    </reaction>
</comment>
<proteinExistence type="inferred from homology"/>
<dbReference type="PANTHER" id="PTHR15004:SF0">
    <property type="entry name" value="GLUTAMYL-TRNA(GLN) AMIDOTRANSFERASE SUBUNIT C, MITOCHONDRIAL"/>
    <property type="match status" value="1"/>
</dbReference>
<dbReference type="InterPro" id="IPR003837">
    <property type="entry name" value="GatC"/>
</dbReference>
<keyword evidence="1" id="KW-0067">ATP-binding</keyword>
<dbReference type="GO" id="GO:0006412">
    <property type="term" value="P:translation"/>
    <property type="evidence" value="ECO:0007669"/>
    <property type="project" value="UniProtKB-UniRule"/>
</dbReference>
<gene>
    <name evidence="1" type="primary">gatC</name>
    <name evidence="2" type="ORF">A3F02_03575</name>
</gene>
<dbReference type="Gene3D" id="1.10.20.60">
    <property type="entry name" value="Glu-tRNAGln amidotransferase C subunit, N-terminal domain"/>
    <property type="match status" value="1"/>
</dbReference>
<evidence type="ECO:0000313" key="3">
    <source>
        <dbReference type="Proteomes" id="UP000176666"/>
    </source>
</evidence>
<dbReference type="AlphaFoldDB" id="A0A1F5GST8"/>
<dbReference type="GO" id="GO:0070681">
    <property type="term" value="P:glutaminyl-tRNAGln biosynthesis via transamidation"/>
    <property type="evidence" value="ECO:0007669"/>
    <property type="project" value="TreeGrafter"/>
</dbReference>
<dbReference type="Proteomes" id="UP000176666">
    <property type="component" value="Unassembled WGS sequence"/>
</dbReference>
<sequence length="96" mass="10785">MALNIDIEYVAKLASIPLDLAEKRIFNKQLPEILRYISQLNKVNTEKVEPVGHVTGLVNVTRDDKPAPSLTQEEALANAPKTYNGFFEVDAIFEEK</sequence>
<dbReference type="GO" id="GO:0050566">
    <property type="term" value="F:asparaginyl-tRNA synthase (glutamine-hydrolyzing) activity"/>
    <property type="evidence" value="ECO:0007669"/>
    <property type="project" value="RHEA"/>
</dbReference>
<protein>
    <recommendedName>
        <fullName evidence="1">Aspartyl/glutamyl-tRNA(Asn/Gln) amidotransferase subunit C</fullName>
        <shortName evidence="1">Asp/Glu-ADT subunit C</shortName>
        <ecNumber evidence="1">6.3.5.-</ecNumber>
    </recommendedName>
</protein>
<comment type="catalytic activity">
    <reaction evidence="1">
        <text>L-glutamyl-tRNA(Gln) + L-glutamine + ATP + H2O = L-glutaminyl-tRNA(Gln) + L-glutamate + ADP + phosphate + H(+)</text>
        <dbReference type="Rhea" id="RHEA:17521"/>
        <dbReference type="Rhea" id="RHEA-COMP:9681"/>
        <dbReference type="Rhea" id="RHEA-COMP:9684"/>
        <dbReference type="ChEBI" id="CHEBI:15377"/>
        <dbReference type="ChEBI" id="CHEBI:15378"/>
        <dbReference type="ChEBI" id="CHEBI:29985"/>
        <dbReference type="ChEBI" id="CHEBI:30616"/>
        <dbReference type="ChEBI" id="CHEBI:43474"/>
        <dbReference type="ChEBI" id="CHEBI:58359"/>
        <dbReference type="ChEBI" id="CHEBI:78520"/>
        <dbReference type="ChEBI" id="CHEBI:78521"/>
        <dbReference type="ChEBI" id="CHEBI:456216"/>
    </reaction>
</comment>
<accession>A0A1F5GST8</accession>
<name>A0A1F5GST8_9BACT</name>
<dbReference type="GO" id="GO:0005524">
    <property type="term" value="F:ATP binding"/>
    <property type="evidence" value="ECO:0007669"/>
    <property type="project" value="UniProtKB-KW"/>
</dbReference>
<comment type="similarity">
    <text evidence="1">Belongs to the GatC family.</text>
</comment>
<dbReference type="Pfam" id="PF02686">
    <property type="entry name" value="GatC"/>
    <property type="match status" value="1"/>
</dbReference>
<dbReference type="GO" id="GO:0006450">
    <property type="term" value="P:regulation of translational fidelity"/>
    <property type="evidence" value="ECO:0007669"/>
    <property type="project" value="InterPro"/>
</dbReference>
<comment type="subunit">
    <text evidence="1">Heterotrimer of A, B and C subunits.</text>
</comment>
<dbReference type="HAMAP" id="MF_00122">
    <property type="entry name" value="GatC"/>
    <property type="match status" value="1"/>
</dbReference>
<keyword evidence="1" id="KW-0547">Nucleotide-binding</keyword>
<keyword evidence="1" id="KW-0436">Ligase</keyword>
<comment type="function">
    <text evidence="1">Allows the formation of correctly charged Asn-tRNA(Asn) or Gln-tRNA(Gln) through the transamidation of misacylated Asp-tRNA(Asn) or Glu-tRNA(Gln) in organisms which lack either or both of asparaginyl-tRNA or glutaminyl-tRNA synthetases. The reaction takes place in the presence of glutamine and ATP through an activated phospho-Asp-tRNA(Asn) or phospho-Glu-tRNA(Gln).</text>
</comment>
<comment type="caution">
    <text evidence="2">The sequence shown here is derived from an EMBL/GenBank/DDBJ whole genome shotgun (WGS) entry which is preliminary data.</text>
</comment>
<dbReference type="EC" id="6.3.5.-" evidence="1"/>
<organism evidence="2 3">
    <name type="scientific">Candidatus Curtissbacteria bacterium RIFCSPHIGHO2_12_FULL_38_9b</name>
    <dbReference type="NCBI Taxonomy" id="1797720"/>
    <lineage>
        <taxon>Bacteria</taxon>
        <taxon>Candidatus Curtissiibacteriota</taxon>
    </lineage>
</organism>
<dbReference type="PANTHER" id="PTHR15004">
    <property type="entry name" value="GLUTAMYL-TRNA(GLN) AMIDOTRANSFERASE SUBUNIT C, MITOCHONDRIAL"/>
    <property type="match status" value="1"/>
</dbReference>
<dbReference type="InterPro" id="IPR036113">
    <property type="entry name" value="Asp/Glu-ADT_sf_sub_c"/>
</dbReference>
<reference evidence="2 3" key="1">
    <citation type="journal article" date="2016" name="Nat. Commun.">
        <title>Thousands of microbial genomes shed light on interconnected biogeochemical processes in an aquifer system.</title>
        <authorList>
            <person name="Anantharaman K."/>
            <person name="Brown C.T."/>
            <person name="Hug L.A."/>
            <person name="Sharon I."/>
            <person name="Castelle C.J."/>
            <person name="Probst A.J."/>
            <person name="Thomas B.C."/>
            <person name="Singh A."/>
            <person name="Wilkins M.J."/>
            <person name="Karaoz U."/>
            <person name="Brodie E.L."/>
            <person name="Williams K.H."/>
            <person name="Hubbard S.S."/>
            <person name="Banfield J.F."/>
        </authorList>
    </citation>
    <scope>NUCLEOTIDE SEQUENCE [LARGE SCALE GENOMIC DNA]</scope>
</reference>